<dbReference type="InterPro" id="IPR018983">
    <property type="entry name" value="U3_snoRNA-assocProt_15_C"/>
</dbReference>
<dbReference type="OrthoDB" id="431715at2759"/>
<evidence type="ECO:0000313" key="11">
    <source>
        <dbReference type="Proteomes" id="UP000012960"/>
    </source>
</evidence>
<reference evidence="10" key="2">
    <citation type="submission" date="2021-05" db="UniProtKB">
        <authorList>
            <consortium name="EnsemblPlants"/>
        </authorList>
    </citation>
    <scope>IDENTIFICATION</scope>
    <source>
        <strain evidence="10">subsp. malaccensis</strain>
    </source>
</reference>
<dbReference type="Gramene" id="Ma07_t23260.1">
    <property type="protein sequence ID" value="Ma07_p23260.1"/>
    <property type="gene ID" value="Ma07_g23260"/>
</dbReference>
<keyword evidence="2" id="KW-0698">rRNA processing</keyword>
<dbReference type="EnsemblPlants" id="Ma07_t23260.1">
    <property type="protein sequence ID" value="Ma07_p23260.1"/>
    <property type="gene ID" value="Ma07_g23260"/>
</dbReference>
<gene>
    <name evidence="9" type="ORF">GSMUA_31230.1</name>
</gene>
<evidence type="ECO:0000259" key="8">
    <source>
        <dbReference type="Pfam" id="PF09384"/>
    </source>
</evidence>
<keyword evidence="5" id="KW-0539">Nucleus</keyword>
<evidence type="ECO:0000256" key="7">
    <source>
        <dbReference type="SAM" id="MobiDB-lite"/>
    </source>
</evidence>
<feature type="region of interest" description="Disordered" evidence="7">
    <location>
        <begin position="1"/>
        <end position="28"/>
    </location>
</feature>
<feature type="domain" description="U3 small nucleolar RNA-associated protein 15 C-terminal" evidence="8">
    <location>
        <begin position="393"/>
        <end position="535"/>
    </location>
</feature>
<protein>
    <submittedName>
        <fullName evidence="9">(wild Malaysian banana) hypothetical protein</fullName>
    </submittedName>
</protein>
<feature type="repeat" description="WD" evidence="6">
    <location>
        <begin position="179"/>
        <end position="214"/>
    </location>
</feature>
<dbReference type="OMA" id="ATYQVVH"/>
<accession>A0A804JYV6</accession>
<dbReference type="InterPro" id="IPR015943">
    <property type="entry name" value="WD40/YVTN_repeat-like_dom_sf"/>
</dbReference>
<dbReference type="InterPro" id="IPR020472">
    <property type="entry name" value="WD40_PAC1"/>
</dbReference>
<evidence type="ECO:0000256" key="5">
    <source>
        <dbReference type="ARBA" id="ARBA00023242"/>
    </source>
</evidence>
<dbReference type="SUPFAM" id="SSF50978">
    <property type="entry name" value="WD40 repeat-like"/>
    <property type="match status" value="1"/>
</dbReference>
<sequence>MADESKPFFPVESAHHVKPPPPRRAQSLTPESRFWRSFRHSELASGLILPVTALEFSPVAPYHVAAACSAAVHLFDGAASPSLAPLPHSPLSGFSDVAYSPSFRCDGALLAAGGESGLVQVFRVDKAGPPLRRLRAHARPVRVVRYPRVADKIHLFSGGDDALLAYWDVPSEAQVVSFPGAHRDYIRAGSASPTSPEVFATGSYDHTVKLWDVRVPPGSNLLLGFSHGDPVESVLFLPSGGLLATAGGNVVKIWDIISGGKLTHTIESHNKTVTALCLGRIKNESPSDDGGEPRLLSVSIDGYMKSFDFATFKITHSMRYPAQLLSVGFSPSGNARLVGTSDGVIYMGMKKTKKQEEANGTNAASELDGFIPEPEKQVLRPTNYRYFHRGKSEKPQDTDYVIPRAAKVKLAEHDKLLKKFWHKEALVVALSKKSASSVVAVMEELVARKKLLKCVANLDVDELRLLLRFLHKNATSPRHARFLMGLTKKVLEMRADDIQSNNNLRIYVRNLKRMIAEEIQIQRSLQEIQGMISPLLVIAGR</sequence>
<dbReference type="PRINTS" id="PR00320">
    <property type="entry name" value="GPROTEINBRPT"/>
</dbReference>
<evidence type="ECO:0000313" key="9">
    <source>
        <dbReference type="EMBL" id="CAG1857515.1"/>
    </source>
</evidence>
<dbReference type="Gene3D" id="2.130.10.10">
    <property type="entry name" value="YVTN repeat-like/Quinoprotein amine dehydrogenase"/>
    <property type="match status" value="2"/>
</dbReference>
<dbReference type="InterPro" id="IPR001680">
    <property type="entry name" value="WD40_rpt"/>
</dbReference>
<dbReference type="Proteomes" id="UP000012960">
    <property type="component" value="Unplaced"/>
</dbReference>
<keyword evidence="3 6" id="KW-0853">WD repeat</keyword>
<dbReference type="SMART" id="SM00320">
    <property type="entry name" value="WD40"/>
    <property type="match status" value="6"/>
</dbReference>
<comment type="subcellular location">
    <subcellularLocation>
        <location evidence="1">Nucleus</location>
        <location evidence="1">Nucleolus</location>
    </subcellularLocation>
</comment>
<keyword evidence="4" id="KW-0677">Repeat</keyword>
<reference evidence="9" key="1">
    <citation type="submission" date="2021-03" db="EMBL/GenBank/DDBJ databases">
        <authorList>
            <consortium name="Genoscope - CEA"/>
            <person name="William W."/>
        </authorList>
    </citation>
    <scope>NUCLEOTIDE SEQUENCE</scope>
    <source>
        <strain evidence="9">Doubled-haploid Pahang</strain>
    </source>
</reference>
<dbReference type="PANTHER" id="PTHR19924:SF26">
    <property type="entry name" value="U3 SMALL NUCLEOLAR RNA-ASSOCIATED PROTEIN 15 HOMOLOG"/>
    <property type="match status" value="1"/>
</dbReference>
<dbReference type="GO" id="GO:0006364">
    <property type="term" value="P:rRNA processing"/>
    <property type="evidence" value="ECO:0000318"/>
    <property type="project" value="GO_Central"/>
</dbReference>
<dbReference type="Pfam" id="PF09384">
    <property type="entry name" value="UTP15_C"/>
    <property type="match status" value="1"/>
</dbReference>
<evidence type="ECO:0000256" key="1">
    <source>
        <dbReference type="ARBA" id="ARBA00004604"/>
    </source>
</evidence>
<dbReference type="InParanoid" id="A0A804JYV6"/>
<name>A0A804JYV6_MUSAM</name>
<dbReference type="FunCoup" id="A0A804JYV6">
    <property type="interactions" value="2096"/>
</dbReference>
<dbReference type="InterPro" id="IPR036322">
    <property type="entry name" value="WD40_repeat_dom_sf"/>
</dbReference>
<evidence type="ECO:0000256" key="2">
    <source>
        <dbReference type="ARBA" id="ARBA00022552"/>
    </source>
</evidence>
<evidence type="ECO:0000256" key="3">
    <source>
        <dbReference type="ARBA" id="ARBA00022574"/>
    </source>
</evidence>
<dbReference type="EMBL" id="HG996473">
    <property type="protein sequence ID" value="CAG1857515.1"/>
    <property type="molecule type" value="Genomic_DNA"/>
</dbReference>
<evidence type="ECO:0000256" key="6">
    <source>
        <dbReference type="PROSITE-ProRule" id="PRU00221"/>
    </source>
</evidence>
<keyword evidence="11" id="KW-1185">Reference proteome</keyword>
<dbReference type="PROSITE" id="PS50294">
    <property type="entry name" value="WD_REPEATS_REGION"/>
    <property type="match status" value="1"/>
</dbReference>
<dbReference type="PANTHER" id="PTHR19924">
    <property type="entry name" value="UTP15 U3 SMALL NUCLEOLAR RNA-ASSOCIATED PROTEIN 15 FAMILY MEMBER"/>
    <property type="match status" value="1"/>
</dbReference>
<organism evidence="10 11">
    <name type="scientific">Musa acuminata subsp. malaccensis</name>
    <name type="common">Wild banana</name>
    <name type="synonym">Musa malaccensis</name>
    <dbReference type="NCBI Taxonomy" id="214687"/>
    <lineage>
        <taxon>Eukaryota</taxon>
        <taxon>Viridiplantae</taxon>
        <taxon>Streptophyta</taxon>
        <taxon>Embryophyta</taxon>
        <taxon>Tracheophyta</taxon>
        <taxon>Spermatophyta</taxon>
        <taxon>Magnoliopsida</taxon>
        <taxon>Liliopsida</taxon>
        <taxon>Zingiberales</taxon>
        <taxon>Musaceae</taxon>
        <taxon>Musa</taxon>
    </lineage>
</organism>
<dbReference type="AlphaFoldDB" id="A0A804JYV6"/>
<dbReference type="Pfam" id="PF00400">
    <property type="entry name" value="WD40"/>
    <property type="match status" value="2"/>
</dbReference>
<dbReference type="PROSITE" id="PS50082">
    <property type="entry name" value="WD_REPEATS_2"/>
    <property type="match status" value="1"/>
</dbReference>
<evidence type="ECO:0000256" key="4">
    <source>
        <dbReference type="ARBA" id="ARBA00022737"/>
    </source>
</evidence>
<proteinExistence type="predicted"/>
<dbReference type="GO" id="GO:0045943">
    <property type="term" value="P:positive regulation of transcription by RNA polymerase I"/>
    <property type="evidence" value="ECO:0000318"/>
    <property type="project" value="GO_Central"/>
</dbReference>
<evidence type="ECO:0000313" key="10">
    <source>
        <dbReference type="EnsemblPlants" id="Ma07_p23260.1"/>
    </source>
</evidence>
<dbReference type="GO" id="GO:0005730">
    <property type="term" value="C:nucleolus"/>
    <property type="evidence" value="ECO:0000318"/>
    <property type="project" value="GO_Central"/>
</dbReference>